<keyword evidence="3" id="KW-0813">Transport</keyword>
<gene>
    <name evidence="10" type="ORF">BJY16_006804</name>
</gene>
<evidence type="ECO:0000256" key="6">
    <source>
        <dbReference type="ARBA" id="ARBA00022989"/>
    </source>
</evidence>
<feature type="transmembrane region" description="Helical" evidence="8">
    <location>
        <begin position="319"/>
        <end position="338"/>
    </location>
</feature>
<feature type="transmembrane region" description="Helical" evidence="8">
    <location>
        <begin position="344"/>
        <end position="366"/>
    </location>
</feature>
<evidence type="ECO:0000256" key="1">
    <source>
        <dbReference type="ARBA" id="ARBA00004651"/>
    </source>
</evidence>
<name>A0A7W7H3J0_9ACTN</name>
<feature type="transmembrane region" description="Helical" evidence="8">
    <location>
        <begin position="387"/>
        <end position="405"/>
    </location>
</feature>
<evidence type="ECO:0000256" key="8">
    <source>
        <dbReference type="SAM" id="Phobius"/>
    </source>
</evidence>
<evidence type="ECO:0000256" key="7">
    <source>
        <dbReference type="ARBA" id="ARBA00023136"/>
    </source>
</evidence>
<comment type="subcellular location">
    <subcellularLocation>
        <location evidence="1">Cell membrane</location>
        <topology evidence="1">Multi-pass membrane protein</topology>
    </subcellularLocation>
</comment>
<dbReference type="FunFam" id="1.20.1720.10:FF:000004">
    <property type="entry name" value="EmrB/QacA family drug resistance transporter"/>
    <property type="match status" value="1"/>
</dbReference>
<dbReference type="InterPro" id="IPR020846">
    <property type="entry name" value="MFS_dom"/>
</dbReference>
<dbReference type="GO" id="GO:0022857">
    <property type="term" value="F:transmembrane transporter activity"/>
    <property type="evidence" value="ECO:0007669"/>
    <property type="project" value="InterPro"/>
</dbReference>
<feature type="transmembrane region" description="Helical" evidence="8">
    <location>
        <begin position="123"/>
        <end position="145"/>
    </location>
</feature>
<keyword evidence="5 8" id="KW-0812">Transmembrane</keyword>
<accession>A0A7W7H3J0</accession>
<dbReference type="InterPro" id="IPR036259">
    <property type="entry name" value="MFS_trans_sf"/>
</dbReference>
<feature type="transmembrane region" description="Helical" evidence="8">
    <location>
        <begin position="290"/>
        <end position="307"/>
    </location>
</feature>
<feature type="transmembrane region" description="Helical" evidence="8">
    <location>
        <begin position="35"/>
        <end position="53"/>
    </location>
</feature>
<proteinExistence type="inferred from homology"/>
<dbReference type="PANTHER" id="PTHR23501">
    <property type="entry name" value="MAJOR FACILITATOR SUPERFAMILY"/>
    <property type="match status" value="1"/>
</dbReference>
<dbReference type="PANTHER" id="PTHR23501:SF197">
    <property type="entry name" value="COMD"/>
    <property type="match status" value="1"/>
</dbReference>
<dbReference type="EMBL" id="JACHNB010000001">
    <property type="protein sequence ID" value="MBB4743345.1"/>
    <property type="molecule type" value="Genomic_DNA"/>
</dbReference>
<feature type="transmembrane region" description="Helical" evidence="8">
    <location>
        <begin position="212"/>
        <end position="234"/>
    </location>
</feature>
<evidence type="ECO:0000256" key="2">
    <source>
        <dbReference type="ARBA" id="ARBA00007520"/>
    </source>
</evidence>
<dbReference type="Proteomes" id="UP000546162">
    <property type="component" value="Unassembled WGS sequence"/>
</dbReference>
<feature type="domain" description="Major facilitator superfamily (MFS) profile" evidence="9">
    <location>
        <begin position="1"/>
        <end position="480"/>
    </location>
</feature>
<dbReference type="GO" id="GO:0005886">
    <property type="term" value="C:plasma membrane"/>
    <property type="evidence" value="ECO:0007669"/>
    <property type="project" value="UniProtKB-SubCell"/>
</dbReference>
<protein>
    <submittedName>
        <fullName evidence="10">EmrB/QacA subfamily drug resistance transporter</fullName>
    </submittedName>
</protein>
<dbReference type="NCBIfam" id="TIGR00711">
    <property type="entry name" value="efflux_EmrB"/>
    <property type="match status" value="1"/>
</dbReference>
<dbReference type="InterPro" id="IPR011701">
    <property type="entry name" value="MFS"/>
</dbReference>
<dbReference type="Gene3D" id="1.20.1720.10">
    <property type="entry name" value="Multidrug resistance protein D"/>
    <property type="match status" value="1"/>
</dbReference>
<evidence type="ECO:0000313" key="11">
    <source>
        <dbReference type="Proteomes" id="UP000546162"/>
    </source>
</evidence>
<keyword evidence="6 8" id="KW-1133">Transmembrane helix</keyword>
<evidence type="ECO:0000259" key="9">
    <source>
        <dbReference type="PROSITE" id="PS50850"/>
    </source>
</evidence>
<feature type="transmembrane region" description="Helical" evidence="8">
    <location>
        <begin position="186"/>
        <end position="206"/>
    </location>
</feature>
<dbReference type="InterPro" id="IPR004638">
    <property type="entry name" value="EmrB-like"/>
</dbReference>
<feature type="transmembrane region" description="Helical" evidence="8">
    <location>
        <begin position="151"/>
        <end position="174"/>
    </location>
</feature>
<comment type="similarity">
    <text evidence="2">Belongs to the major facilitator superfamily. TCR/Tet family.</text>
</comment>
<feature type="transmembrane region" description="Helical" evidence="8">
    <location>
        <begin position="65"/>
        <end position="84"/>
    </location>
</feature>
<evidence type="ECO:0000256" key="4">
    <source>
        <dbReference type="ARBA" id="ARBA00022475"/>
    </source>
</evidence>
<feature type="transmembrane region" description="Helical" evidence="8">
    <location>
        <begin position="90"/>
        <end position="111"/>
    </location>
</feature>
<organism evidence="10 11">
    <name type="scientific">Actinoplanes octamycinicus</name>
    <dbReference type="NCBI Taxonomy" id="135948"/>
    <lineage>
        <taxon>Bacteria</taxon>
        <taxon>Bacillati</taxon>
        <taxon>Actinomycetota</taxon>
        <taxon>Actinomycetes</taxon>
        <taxon>Micromonosporales</taxon>
        <taxon>Micromonosporaceae</taxon>
        <taxon>Actinoplanes</taxon>
    </lineage>
</organism>
<feature type="transmembrane region" description="Helical" evidence="8">
    <location>
        <begin position="255"/>
        <end position="278"/>
    </location>
</feature>
<keyword evidence="7 8" id="KW-0472">Membrane</keyword>
<dbReference type="CDD" id="cd17502">
    <property type="entry name" value="MFS_Azr1_MDR_like"/>
    <property type="match status" value="1"/>
</dbReference>
<dbReference type="Pfam" id="PF07690">
    <property type="entry name" value="MFS_1"/>
    <property type="match status" value="1"/>
</dbReference>
<evidence type="ECO:0000256" key="3">
    <source>
        <dbReference type="ARBA" id="ARBA00022448"/>
    </source>
</evidence>
<evidence type="ECO:0000256" key="5">
    <source>
        <dbReference type="ARBA" id="ARBA00022692"/>
    </source>
</evidence>
<dbReference type="AlphaFoldDB" id="A0A7W7H3J0"/>
<keyword evidence="4" id="KW-1003">Cell membrane</keyword>
<feature type="transmembrane region" description="Helical" evidence="8">
    <location>
        <begin position="453"/>
        <end position="475"/>
    </location>
</feature>
<dbReference type="PRINTS" id="PR01036">
    <property type="entry name" value="TCRTETB"/>
</dbReference>
<dbReference type="PROSITE" id="PS50850">
    <property type="entry name" value="MFS"/>
    <property type="match status" value="1"/>
</dbReference>
<keyword evidence="11" id="KW-1185">Reference proteome</keyword>
<dbReference type="Gene3D" id="1.20.1250.20">
    <property type="entry name" value="MFS general substrate transporter like domains"/>
    <property type="match status" value="1"/>
</dbReference>
<evidence type="ECO:0000313" key="10">
    <source>
        <dbReference type="EMBL" id="MBB4743345.1"/>
    </source>
</evidence>
<comment type="caution">
    <text evidence="10">The sequence shown here is derived from an EMBL/GenBank/DDBJ whole genome shotgun (WGS) entry which is preliminary data.</text>
</comment>
<reference evidence="10 11" key="1">
    <citation type="submission" date="2020-08" db="EMBL/GenBank/DDBJ databases">
        <title>Sequencing the genomes of 1000 actinobacteria strains.</title>
        <authorList>
            <person name="Klenk H.-P."/>
        </authorList>
    </citation>
    <scope>NUCLEOTIDE SEQUENCE [LARGE SCALE GENOMIC DNA]</scope>
    <source>
        <strain evidence="10 11">DSM 45809</strain>
    </source>
</reference>
<sequence>MFALMLAVFLGMLDAQIVATALPRIVSDLGGLSEFAWVTTAYIIASSVSTPVYGKLGDLFGRKNVFLTAIVLFLAASFACGLAQNIGQLIAFRVVQGIGAGGLLVSVLAIIGEMFAPREGARYYGYFSMVFAVSALAGPAVGGVLTDALSWRWVFFLNVPLALLALIAVGLFLHLPRHPRRPRIDYAGIVLLTGAIVGLTLVTSWGGVRYDWTSGIILGLGAATLLCTALFILVERRVPEPVIPLRLFKNSTLTLAVLIGALAGAVFLGSVNFLALFVQVVTGATPTQSGLILLPMMLGLVASSMLSTKHIAKSGRYKWYPVASMALGLVAAALLATMDADTPRAVAIGYMVVLGVAAGLNIQVLAMAAQNAAPREDMGAVSATIPFFRTVGTSIGISVFAAIFYDRLATSLAEHLPADARGSLSVDATSSQEVLQHLPAAVRHGVAQAYADALSPVFLATLPMLAVGLVLALLLKDVRLRQHHHGGDAKAE</sequence>
<dbReference type="SUPFAM" id="SSF103473">
    <property type="entry name" value="MFS general substrate transporter"/>
    <property type="match status" value="1"/>
</dbReference>